<sequence>MVYILHQSRHDATIRIYLSVLVFLLFKILPVYAENIFTQVIKYDVALKSHAVHTQPAGTLLSCGLMCMHDPACKSINYNTGICELNASRKDENMLDLIDTPGNVYLEVGVGSDLKIARYCDYADCSYSSNCATKTLRHGEQLEINYTCPCGEHGCLLPPGDKTANLFCFDGVLQTSLTSDWKEMIVQLDCYDTNTPCGINFNATFQQMKVK</sequence>
<evidence type="ECO:0000313" key="2">
    <source>
        <dbReference type="Proteomes" id="UP000694865"/>
    </source>
</evidence>
<proteinExistence type="predicted"/>
<protein>
    <submittedName>
        <fullName evidence="3">Uncharacterized protein LOC102800659</fullName>
    </submittedName>
</protein>
<gene>
    <name evidence="3" type="primary">LOC102800659</name>
</gene>
<name>A0ABM0MCD2_SACKO</name>
<dbReference type="GeneID" id="102800659"/>
<organism evidence="2 3">
    <name type="scientific">Saccoglossus kowalevskii</name>
    <name type="common">Acorn worm</name>
    <dbReference type="NCBI Taxonomy" id="10224"/>
    <lineage>
        <taxon>Eukaryota</taxon>
        <taxon>Metazoa</taxon>
        <taxon>Hemichordata</taxon>
        <taxon>Enteropneusta</taxon>
        <taxon>Harrimaniidae</taxon>
        <taxon>Saccoglossus</taxon>
    </lineage>
</organism>
<feature type="transmembrane region" description="Helical" evidence="1">
    <location>
        <begin position="12"/>
        <end position="33"/>
    </location>
</feature>
<dbReference type="Proteomes" id="UP000694865">
    <property type="component" value="Unplaced"/>
</dbReference>
<keyword evidence="1" id="KW-0812">Transmembrane</keyword>
<keyword evidence="2" id="KW-1185">Reference proteome</keyword>
<evidence type="ECO:0000313" key="3">
    <source>
        <dbReference type="RefSeq" id="XP_006817673.1"/>
    </source>
</evidence>
<keyword evidence="1" id="KW-1133">Transmembrane helix</keyword>
<evidence type="ECO:0000256" key="1">
    <source>
        <dbReference type="SAM" id="Phobius"/>
    </source>
</evidence>
<dbReference type="RefSeq" id="XP_006817673.1">
    <property type="nucleotide sequence ID" value="XM_006817610.1"/>
</dbReference>
<reference evidence="3" key="1">
    <citation type="submission" date="2025-08" db="UniProtKB">
        <authorList>
            <consortium name="RefSeq"/>
        </authorList>
    </citation>
    <scope>IDENTIFICATION</scope>
    <source>
        <tissue evidence="3">Testes</tissue>
    </source>
</reference>
<accession>A0ABM0MCD2</accession>
<keyword evidence="1" id="KW-0472">Membrane</keyword>